<dbReference type="Proteomes" id="UP000543908">
    <property type="component" value="Unassembled WGS sequence"/>
</dbReference>
<proteinExistence type="predicted"/>
<organism evidence="2 3">
    <name type="scientific">Pseudomonas allii</name>
    <dbReference type="NCBI Taxonomy" id="2740531"/>
    <lineage>
        <taxon>Bacteria</taxon>
        <taxon>Pseudomonadati</taxon>
        <taxon>Pseudomonadota</taxon>
        <taxon>Gammaproteobacteria</taxon>
        <taxon>Pseudomonadales</taxon>
        <taxon>Pseudomonadaceae</taxon>
        <taxon>Pseudomonas</taxon>
    </lineage>
</organism>
<keyword evidence="1" id="KW-0732">Signal</keyword>
<dbReference type="RefSeq" id="WP_147467471.1">
    <property type="nucleotide sequence ID" value="NZ_JABUHS010000066.1"/>
</dbReference>
<sequence>MKSLIALPLAVLMLIATPASALCLYITDSYTGVIPPEEEVTAHGPFAITSANGCFGASIDAMVTVGGAGRTPGIFIEREVGGTWKKETFSIGSNASYSGPFGNYRVRLKNNEAVPKSYSGTVRYGR</sequence>
<reference evidence="2 3" key="1">
    <citation type="submission" date="2020-05" db="EMBL/GenBank/DDBJ databases">
        <title>Onion-isolated Pseudomonas sp.</title>
        <authorList>
            <person name="Fujikawa T."/>
            <person name="Sawada H."/>
        </authorList>
    </citation>
    <scope>NUCLEOTIDE SEQUENCE [LARGE SCALE GENOMIC DNA]</scope>
    <source>
        <strain evidence="2 3">MAFF 301512</strain>
    </source>
</reference>
<evidence type="ECO:0000313" key="3">
    <source>
        <dbReference type="Proteomes" id="UP000543908"/>
    </source>
</evidence>
<evidence type="ECO:0000256" key="1">
    <source>
        <dbReference type="SAM" id="SignalP"/>
    </source>
</evidence>
<name>A0A7Y8RMS4_9PSED</name>
<dbReference type="AlphaFoldDB" id="A0A7Y8RMS4"/>
<protein>
    <submittedName>
        <fullName evidence="2">Uncharacterized protein</fullName>
    </submittedName>
</protein>
<evidence type="ECO:0000313" key="2">
    <source>
        <dbReference type="EMBL" id="NWN61395.1"/>
    </source>
</evidence>
<gene>
    <name evidence="2" type="ORF">HT123_09555</name>
</gene>
<comment type="caution">
    <text evidence="2">The sequence shown here is derived from an EMBL/GenBank/DDBJ whole genome shotgun (WGS) entry which is preliminary data.</text>
</comment>
<dbReference type="EMBL" id="JABUHS010000066">
    <property type="protein sequence ID" value="NWN61395.1"/>
    <property type="molecule type" value="Genomic_DNA"/>
</dbReference>
<accession>A0A7Y8RMS4</accession>
<feature type="signal peptide" evidence="1">
    <location>
        <begin position="1"/>
        <end position="21"/>
    </location>
</feature>
<feature type="chain" id="PRO_5031082651" evidence="1">
    <location>
        <begin position="22"/>
        <end position="126"/>
    </location>
</feature>